<dbReference type="HOGENOM" id="CLU_051579_0_0_1"/>
<dbReference type="KEGG" id="bdi:100838462"/>
<evidence type="ECO:0000313" key="14">
    <source>
        <dbReference type="EMBL" id="KQK04710.1"/>
    </source>
</evidence>
<evidence type="ECO:0000256" key="4">
    <source>
        <dbReference type="ARBA" id="ARBA00008661"/>
    </source>
</evidence>
<dbReference type="AlphaFoldDB" id="I1HG26"/>
<keyword evidence="8 13" id="KW-0735">Signal-anchor</keyword>
<reference evidence="15" key="3">
    <citation type="submission" date="2018-08" db="UniProtKB">
        <authorList>
            <consortium name="EnsemblPlants"/>
        </authorList>
    </citation>
    <scope>IDENTIFICATION</scope>
    <source>
        <strain evidence="15">cv. Bd21</strain>
    </source>
</reference>
<evidence type="ECO:0000256" key="1">
    <source>
        <dbReference type="ARBA" id="ARBA00001936"/>
    </source>
</evidence>
<gene>
    <name evidence="15" type="primary">LOC100838462</name>
    <name evidence="14" type="ORF">BRADI_2g15450v3</name>
</gene>
<evidence type="ECO:0000256" key="3">
    <source>
        <dbReference type="ARBA" id="ARBA00004922"/>
    </source>
</evidence>
<dbReference type="EMBL" id="CM000881">
    <property type="protein sequence ID" value="KQK04710.1"/>
    <property type="molecule type" value="Genomic_DNA"/>
</dbReference>
<dbReference type="FunFam" id="3.90.550.50:FF:000043">
    <property type="entry name" value="Hexosyltransferase"/>
    <property type="match status" value="1"/>
</dbReference>
<keyword evidence="9 13" id="KW-1133">Transmembrane helix</keyword>
<keyword evidence="11 13" id="KW-0472">Membrane</keyword>
<keyword evidence="6" id="KW-0808">Transferase</keyword>
<evidence type="ECO:0000256" key="2">
    <source>
        <dbReference type="ARBA" id="ARBA00004323"/>
    </source>
</evidence>
<reference evidence="14 15" key="1">
    <citation type="journal article" date="2010" name="Nature">
        <title>Genome sequencing and analysis of the model grass Brachypodium distachyon.</title>
        <authorList>
            <consortium name="International Brachypodium Initiative"/>
        </authorList>
    </citation>
    <scope>NUCLEOTIDE SEQUENCE [LARGE SCALE GENOMIC DNA]</scope>
    <source>
        <strain evidence="14 15">Bd21</strain>
    </source>
</reference>
<dbReference type="OMA" id="PLFHVDH"/>
<sequence length="325" mass="37406">MTKPFSPFVQAPFLRAAIIVLVPFFLLALIYFVVFPNDYRLQAWLNPCSARNHTSAQLIGADAYTAVVDFRVLLGVLTLPSSYERRALLRLAYKLQPPPSGAAIDVRFVFCNVTNEEDAVLVAMEIIVYDDILVLNCTENMNDGKTYDFFSAVPRLFADQVPSYDYVGKVDDDIYYRVGHLADTLRGKPRQDMYHGFLLPCDVERKPGEDEFMAGWGYIVSWDVAVWISETEELGDDVKGPEDMTFRRWLRRGGKGKNLYGEDPARMYDYLDYRWPDGLSCFRHALVPDTIAVHYLKNRFRWARTLKFFNVTMGLKPSKLYHLDL</sequence>
<keyword evidence="5 13" id="KW-0328">Glycosyltransferase</keyword>
<evidence type="ECO:0000256" key="9">
    <source>
        <dbReference type="ARBA" id="ARBA00022989"/>
    </source>
</evidence>
<evidence type="ECO:0000256" key="13">
    <source>
        <dbReference type="RuleBase" id="RU363063"/>
    </source>
</evidence>
<name>I1HG26_BRADI</name>
<dbReference type="PANTHER" id="PTHR11214">
    <property type="entry name" value="BETA-1,3-N-ACETYLGLUCOSAMINYLTRANSFERASE"/>
    <property type="match status" value="1"/>
</dbReference>
<organism evidence="15">
    <name type="scientific">Brachypodium distachyon</name>
    <name type="common">Purple false brome</name>
    <name type="synonym">Trachynia distachya</name>
    <dbReference type="NCBI Taxonomy" id="15368"/>
    <lineage>
        <taxon>Eukaryota</taxon>
        <taxon>Viridiplantae</taxon>
        <taxon>Streptophyta</taxon>
        <taxon>Embryophyta</taxon>
        <taxon>Tracheophyta</taxon>
        <taxon>Spermatophyta</taxon>
        <taxon>Magnoliopsida</taxon>
        <taxon>Liliopsida</taxon>
        <taxon>Poales</taxon>
        <taxon>Poaceae</taxon>
        <taxon>BOP clade</taxon>
        <taxon>Pooideae</taxon>
        <taxon>Stipodae</taxon>
        <taxon>Brachypodieae</taxon>
        <taxon>Brachypodium</taxon>
    </lineage>
</organism>
<dbReference type="Proteomes" id="UP000008810">
    <property type="component" value="Chromosome 2"/>
</dbReference>
<dbReference type="GeneID" id="100838462"/>
<dbReference type="UniPathway" id="UPA00378"/>
<feature type="transmembrane region" description="Helical" evidence="13">
    <location>
        <begin position="12"/>
        <end position="34"/>
    </location>
</feature>
<comment type="pathway">
    <text evidence="3">Protein modification; protein glycosylation.</text>
</comment>
<accession>I1HG26</accession>
<evidence type="ECO:0000256" key="8">
    <source>
        <dbReference type="ARBA" id="ARBA00022968"/>
    </source>
</evidence>
<dbReference type="Gramene" id="KQK04710">
    <property type="protein sequence ID" value="KQK04710"/>
    <property type="gene ID" value="BRADI_2g15450v3"/>
</dbReference>
<dbReference type="GO" id="GO:0016758">
    <property type="term" value="F:hexosyltransferase activity"/>
    <property type="evidence" value="ECO:0007669"/>
    <property type="project" value="InterPro"/>
</dbReference>
<dbReference type="GO" id="GO:0000139">
    <property type="term" value="C:Golgi membrane"/>
    <property type="evidence" value="ECO:0007669"/>
    <property type="project" value="UniProtKB-SubCell"/>
</dbReference>
<evidence type="ECO:0000313" key="16">
    <source>
        <dbReference type="Proteomes" id="UP000008810"/>
    </source>
</evidence>
<comment type="subcellular location">
    <subcellularLocation>
        <location evidence="2 13">Golgi apparatus membrane</location>
        <topology evidence="2 13">Single-pass type II membrane protein</topology>
    </subcellularLocation>
</comment>
<dbReference type="RefSeq" id="XP_003565858.1">
    <property type="nucleotide sequence ID" value="XM_003565810.4"/>
</dbReference>
<evidence type="ECO:0000256" key="12">
    <source>
        <dbReference type="ARBA" id="ARBA00023211"/>
    </source>
</evidence>
<keyword evidence="16" id="KW-1185">Reference proteome</keyword>
<dbReference type="OrthoDB" id="2139606at2759"/>
<keyword evidence="7 13" id="KW-0812">Transmembrane</keyword>
<evidence type="ECO:0000256" key="10">
    <source>
        <dbReference type="ARBA" id="ARBA00023034"/>
    </source>
</evidence>
<dbReference type="eggNOG" id="KOG2287">
    <property type="taxonomic scope" value="Eukaryota"/>
</dbReference>
<protein>
    <recommendedName>
        <fullName evidence="13">Hexosyltransferase</fullName>
        <ecNumber evidence="13">2.4.1.-</ecNumber>
    </recommendedName>
</protein>
<evidence type="ECO:0000256" key="11">
    <source>
        <dbReference type="ARBA" id="ARBA00023136"/>
    </source>
</evidence>
<comment type="cofactor">
    <cofactor evidence="1 13">
        <name>Mn(2+)</name>
        <dbReference type="ChEBI" id="CHEBI:29035"/>
    </cofactor>
</comment>
<dbReference type="Gene3D" id="3.90.550.50">
    <property type="match status" value="1"/>
</dbReference>
<evidence type="ECO:0000313" key="15">
    <source>
        <dbReference type="EnsemblPlants" id="KQK04710"/>
    </source>
</evidence>
<keyword evidence="10 13" id="KW-0333">Golgi apparatus</keyword>
<evidence type="ECO:0000256" key="6">
    <source>
        <dbReference type="ARBA" id="ARBA00022679"/>
    </source>
</evidence>
<dbReference type="Pfam" id="PF01762">
    <property type="entry name" value="Galactosyl_T"/>
    <property type="match status" value="1"/>
</dbReference>
<dbReference type="EC" id="2.4.1.-" evidence="13"/>
<dbReference type="PANTHER" id="PTHR11214:SF363">
    <property type="entry name" value="HEXOSYLTRANSFERASE"/>
    <property type="match status" value="1"/>
</dbReference>
<reference evidence="14" key="2">
    <citation type="submission" date="2017-06" db="EMBL/GenBank/DDBJ databases">
        <title>WGS assembly of Brachypodium distachyon.</title>
        <authorList>
            <consortium name="The International Brachypodium Initiative"/>
            <person name="Lucas S."/>
            <person name="Harmon-Smith M."/>
            <person name="Lail K."/>
            <person name="Tice H."/>
            <person name="Grimwood J."/>
            <person name="Bruce D."/>
            <person name="Barry K."/>
            <person name="Shu S."/>
            <person name="Lindquist E."/>
            <person name="Wang M."/>
            <person name="Pitluck S."/>
            <person name="Vogel J.P."/>
            <person name="Garvin D.F."/>
            <person name="Mockler T.C."/>
            <person name="Schmutz J."/>
            <person name="Rokhsar D."/>
            <person name="Bevan M.W."/>
        </authorList>
    </citation>
    <scope>NUCLEOTIDE SEQUENCE</scope>
    <source>
        <strain evidence="14">Bd21</strain>
    </source>
</reference>
<dbReference type="EnsemblPlants" id="KQK04710">
    <property type="protein sequence ID" value="KQK04710"/>
    <property type="gene ID" value="BRADI_2g15450v3"/>
</dbReference>
<evidence type="ECO:0000256" key="5">
    <source>
        <dbReference type="ARBA" id="ARBA00022676"/>
    </source>
</evidence>
<keyword evidence="12 13" id="KW-0464">Manganese</keyword>
<proteinExistence type="inferred from homology"/>
<comment type="similarity">
    <text evidence="4 13">Belongs to the glycosyltransferase 31 family.</text>
</comment>
<evidence type="ECO:0000256" key="7">
    <source>
        <dbReference type="ARBA" id="ARBA00022692"/>
    </source>
</evidence>
<dbReference type="FunCoup" id="I1HG26">
    <property type="interactions" value="7"/>
</dbReference>
<dbReference type="InterPro" id="IPR002659">
    <property type="entry name" value="Glyco_trans_31"/>
</dbReference>